<name>A0ABT0CFL1_THEVL</name>
<evidence type="ECO:0000256" key="1">
    <source>
        <dbReference type="ARBA" id="ARBA00004202"/>
    </source>
</evidence>
<organism evidence="12 13">
    <name type="scientific">Thermostichus vulcanus str. 'Rupite'</name>
    <dbReference type="NCBI Taxonomy" id="2813851"/>
    <lineage>
        <taxon>Bacteria</taxon>
        <taxon>Bacillati</taxon>
        <taxon>Cyanobacteriota</taxon>
        <taxon>Cyanophyceae</taxon>
        <taxon>Thermostichales</taxon>
        <taxon>Thermostichaceae</taxon>
        <taxon>Thermostichus</taxon>
    </lineage>
</organism>
<evidence type="ECO:0000256" key="5">
    <source>
        <dbReference type="ARBA" id="ARBA00022737"/>
    </source>
</evidence>
<evidence type="ECO:0000256" key="7">
    <source>
        <dbReference type="ARBA" id="ARBA00022840"/>
    </source>
</evidence>
<dbReference type="SUPFAM" id="SSF52540">
    <property type="entry name" value="P-loop containing nucleoside triphosphate hydrolases"/>
    <property type="match status" value="2"/>
</dbReference>
<evidence type="ECO:0000256" key="6">
    <source>
        <dbReference type="ARBA" id="ARBA00022741"/>
    </source>
</evidence>
<dbReference type="GO" id="GO:0005524">
    <property type="term" value="F:ATP binding"/>
    <property type="evidence" value="ECO:0007669"/>
    <property type="project" value="UniProtKB-KW"/>
</dbReference>
<dbReference type="InterPro" id="IPR003593">
    <property type="entry name" value="AAA+_ATPase"/>
</dbReference>
<comment type="subcellular location">
    <subcellularLocation>
        <location evidence="1">Cell membrane</location>
        <topology evidence="1">Peripheral membrane protein</topology>
    </subcellularLocation>
</comment>
<dbReference type="InterPro" id="IPR003439">
    <property type="entry name" value="ABC_transporter-like_ATP-bd"/>
</dbReference>
<keyword evidence="7 12" id="KW-0067">ATP-binding</keyword>
<dbReference type="RefSeq" id="WP_244353263.1">
    <property type="nucleotide sequence ID" value="NZ_JAFIRA010000080.1"/>
</dbReference>
<keyword evidence="4" id="KW-1003">Cell membrane</keyword>
<dbReference type="Pfam" id="PF00005">
    <property type="entry name" value="ABC_tran"/>
    <property type="match status" value="2"/>
</dbReference>
<accession>A0ABT0CFL1</accession>
<evidence type="ECO:0000313" key="13">
    <source>
        <dbReference type="Proteomes" id="UP000830835"/>
    </source>
</evidence>
<dbReference type="Proteomes" id="UP000830835">
    <property type="component" value="Unassembled WGS sequence"/>
</dbReference>
<evidence type="ECO:0000313" key="12">
    <source>
        <dbReference type="EMBL" id="MCJ2544567.1"/>
    </source>
</evidence>
<feature type="domain" description="ABC transporter" evidence="11">
    <location>
        <begin position="7"/>
        <end position="247"/>
    </location>
</feature>
<dbReference type="PANTHER" id="PTHR43553:SF23">
    <property type="entry name" value="ABC TRANSPORTER ATP-BINDING COMPONENT"/>
    <property type="match status" value="1"/>
</dbReference>
<keyword evidence="3" id="KW-0813">Transport</keyword>
<dbReference type="InterPro" id="IPR050095">
    <property type="entry name" value="ECF_ABC_transporter_ATP-bd"/>
</dbReference>
<keyword evidence="9" id="KW-0472">Membrane</keyword>
<evidence type="ECO:0000259" key="11">
    <source>
        <dbReference type="PROSITE" id="PS50893"/>
    </source>
</evidence>
<sequence length="554" mass="60289">MSHDPVLVVEGLSFRYHSRPEPALRDISLTLKRGEILLVAGSSGCGKTTLARCINGLIPRSYGGDRKGNVWVNGQEVAQLSLIQVAQTIGTLLQDPERQIVASNVFSEIAFGPENLGLPRSDIVERIRRVACQLKIEHLLSRQTFQLSGGEKQKVALAGLLVMQPTLLLLDEPLASLDPASAAEVLGILRQLADEGVAILLVEHRVEDALMLAPDQLMYMEAGRVEYLGSAERFSHYADYHKVKLPASWVVQQVKANGIPQPPTLPPPALPQQEVLLAFEQVNFAYESDSPQILFDINLTIRRGEQIAILGPNGAGKSTLIKHAVGLLKPRSGRVLVKGQDTRSLSVAEVARTVGYVFQSPTHMLFAETVTQELAFGPSNLGFSPDALRQSVTASSHTLNLTGLENYSPLALSFGQQKRTTIASVLAMRSQILVMDEPTAGQDFANYTRFMDALLGSRASQASLASSHFAATLFITHDIDLALTYANRVLLFAEGRIQADGSPLEISQDLDTLQRCRLRPSSLLQLNLDLWPRTGSFLTAEALAAYVDETPFGG</sequence>
<keyword evidence="8" id="KW-1278">Translocase</keyword>
<comment type="function">
    <text evidence="10">Probably part of an ABC transporter complex. Responsible for energy coupling to the transport system.</text>
</comment>
<evidence type="ECO:0000256" key="3">
    <source>
        <dbReference type="ARBA" id="ARBA00022448"/>
    </source>
</evidence>
<feature type="domain" description="ABC transporter" evidence="11">
    <location>
        <begin position="277"/>
        <end position="519"/>
    </location>
</feature>
<dbReference type="InterPro" id="IPR027417">
    <property type="entry name" value="P-loop_NTPase"/>
</dbReference>
<gene>
    <name evidence="12" type="ORF">JX360_16915</name>
</gene>
<evidence type="ECO:0000256" key="9">
    <source>
        <dbReference type="ARBA" id="ARBA00023136"/>
    </source>
</evidence>
<evidence type="ECO:0000256" key="2">
    <source>
        <dbReference type="ARBA" id="ARBA00005417"/>
    </source>
</evidence>
<keyword evidence="5" id="KW-0677">Repeat</keyword>
<dbReference type="CDD" id="cd03225">
    <property type="entry name" value="ABC_cobalt_CbiO_domain1"/>
    <property type="match status" value="2"/>
</dbReference>
<reference evidence="12" key="1">
    <citation type="submission" date="2021-02" db="EMBL/GenBank/DDBJ databases">
        <title>The CRISPR/cas machinery reduction and long-range gene transfer in the hot spring cyanobacterium Synechococcus.</title>
        <authorList>
            <person name="Dvorak P."/>
            <person name="Jahodarova E."/>
            <person name="Hasler P."/>
            <person name="Poulickova A."/>
        </authorList>
    </citation>
    <scope>NUCLEOTIDE SEQUENCE</scope>
    <source>
        <strain evidence="12">Rupite</strain>
    </source>
</reference>
<dbReference type="PANTHER" id="PTHR43553">
    <property type="entry name" value="HEAVY METAL TRANSPORTER"/>
    <property type="match status" value="1"/>
</dbReference>
<keyword evidence="6" id="KW-0547">Nucleotide-binding</keyword>
<dbReference type="InterPro" id="IPR017871">
    <property type="entry name" value="ABC_transporter-like_CS"/>
</dbReference>
<protein>
    <submittedName>
        <fullName evidence="12">ABC transporter ATP-binding protein</fullName>
    </submittedName>
</protein>
<proteinExistence type="inferred from homology"/>
<dbReference type="SMART" id="SM00382">
    <property type="entry name" value="AAA"/>
    <property type="match status" value="2"/>
</dbReference>
<dbReference type="PROSITE" id="PS00211">
    <property type="entry name" value="ABC_TRANSPORTER_1"/>
    <property type="match status" value="1"/>
</dbReference>
<keyword evidence="13" id="KW-1185">Reference proteome</keyword>
<dbReference type="EMBL" id="JAFIRA010000080">
    <property type="protein sequence ID" value="MCJ2544567.1"/>
    <property type="molecule type" value="Genomic_DNA"/>
</dbReference>
<dbReference type="PROSITE" id="PS50893">
    <property type="entry name" value="ABC_TRANSPORTER_2"/>
    <property type="match status" value="2"/>
</dbReference>
<dbReference type="InterPro" id="IPR015856">
    <property type="entry name" value="ABC_transpr_CbiO/EcfA_su"/>
</dbReference>
<evidence type="ECO:0000256" key="10">
    <source>
        <dbReference type="ARBA" id="ARBA00025157"/>
    </source>
</evidence>
<dbReference type="NCBIfam" id="NF010167">
    <property type="entry name" value="PRK13648.1"/>
    <property type="match status" value="2"/>
</dbReference>
<evidence type="ECO:0000256" key="4">
    <source>
        <dbReference type="ARBA" id="ARBA00022475"/>
    </source>
</evidence>
<comment type="similarity">
    <text evidence="2">Belongs to the ABC transporter superfamily.</text>
</comment>
<evidence type="ECO:0000256" key="8">
    <source>
        <dbReference type="ARBA" id="ARBA00022967"/>
    </source>
</evidence>
<comment type="caution">
    <text evidence="12">The sequence shown here is derived from an EMBL/GenBank/DDBJ whole genome shotgun (WGS) entry which is preliminary data.</text>
</comment>
<dbReference type="Gene3D" id="3.40.50.300">
    <property type="entry name" value="P-loop containing nucleotide triphosphate hydrolases"/>
    <property type="match status" value="2"/>
</dbReference>